<feature type="transmembrane region" description="Helical" evidence="5">
    <location>
        <begin position="183"/>
        <end position="201"/>
    </location>
</feature>
<proteinExistence type="predicted"/>
<feature type="transmembrane region" description="Helical" evidence="5">
    <location>
        <begin position="54"/>
        <end position="71"/>
    </location>
</feature>
<protein>
    <submittedName>
        <fullName evidence="7">Phosphatase PAP2 family protein</fullName>
    </submittedName>
</protein>
<evidence type="ECO:0000259" key="6">
    <source>
        <dbReference type="Pfam" id="PF14378"/>
    </source>
</evidence>
<dbReference type="Proteomes" id="UP001499882">
    <property type="component" value="Unassembled WGS sequence"/>
</dbReference>
<keyword evidence="8" id="KW-1185">Reference proteome</keyword>
<feature type="transmembrane region" description="Helical" evidence="5">
    <location>
        <begin position="30"/>
        <end position="48"/>
    </location>
</feature>
<keyword evidence="3 5" id="KW-1133">Transmembrane helix</keyword>
<dbReference type="RefSeq" id="WP_345527439.1">
    <property type="nucleotide sequence ID" value="NZ_BAABKN010000015.1"/>
</dbReference>
<dbReference type="InterPro" id="IPR052185">
    <property type="entry name" value="IPC_Synthase-Related"/>
</dbReference>
<dbReference type="CDD" id="cd03386">
    <property type="entry name" value="PAP2_Aur1_like"/>
    <property type="match status" value="1"/>
</dbReference>
<dbReference type="PANTHER" id="PTHR31310">
    <property type="match status" value="1"/>
</dbReference>
<dbReference type="SUPFAM" id="SSF48317">
    <property type="entry name" value="Acid phosphatase/Vanadium-dependent haloperoxidase"/>
    <property type="match status" value="1"/>
</dbReference>
<evidence type="ECO:0000256" key="2">
    <source>
        <dbReference type="ARBA" id="ARBA00022692"/>
    </source>
</evidence>
<dbReference type="InterPro" id="IPR026841">
    <property type="entry name" value="Aur1/Ipt1"/>
</dbReference>
<dbReference type="PANTHER" id="PTHR31310:SF7">
    <property type="entry name" value="PA-PHOSPHATASE RELATED-FAMILY PROTEIN DDB_G0268928"/>
    <property type="match status" value="1"/>
</dbReference>
<evidence type="ECO:0000256" key="4">
    <source>
        <dbReference type="ARBA" id="ARBA00023136"/>
    </source>
</evidence>
<dbReference type="Gene3D" id="1.20.144.10">
    <property type="entry name" value="Phosphatidic acid phosphatase type 2/haloperoxidase"/>
    <property type="match status" value="1"/>
</dbReference>
<reference evidence="8" key="1">
    <citation type="journal article" date="2019" name="Int. J. Syst. Evol. Microbiol.">
        <title>The Global Catalogue of Microorganisms (GCM) 10K type strain sequencing project: providing services to taxonomists for standard genome sequencing and annotation.</title>
        <authorList>
            <consortium name="The Broad Institute Genomics Platform"/>
            <consortium name="The Broad Institute Genome Sequencing Center for Infectious Disease"/>
            <person name="Wu L."/>
            <person name="Ma J."/>
        </authorList>
    </citation>
    <scope>NUCLEOTIDE SEQUENCE [LARGE SCALE GENOMIC DNA]</scope>
    <source>
        <strain evidence="8">JCM 18532</strain>
    </source>
</reference>
<keyword evidence="4 5" id="KW-0472">Membrane</keyword>
<evidence type="ECO:0000313" key="8">
    <source>
        <dbReference type="Proteomes" id="UP001499882"/>
    </source>
</evidence>
<feature type="transmembrane region" description="Helical" evidence="5">
    <location>
        <begin position="149"/>
        <end position="171"/>
    </location>
</feature>
<gene>
    <name evidence="7" type="ORF">GCM10023350_28300</name>
</gene>
<accession>A0ABP8YZ36</accession>
<evidence type="ECO:0000256" key="1">
    <source>
        <dbReference type="ARBA" id="ARBA00004141"/>
    </source>
</evidence>
<feature type="transmembrane region" description="Helical" evidence="5">
    <location>
        <begin position="243"/>
        <end position="262"/>
    </location>
</feature>
<evidence type="ECO:0000256" key="3">
    <source>
        <dbReference type="ARBA" id="ARBA00022989"/>
    </source>
</evidence>
<name>A0ABP8YZ36_9ACTN</name>
<sequence>MTRGADEDEHELASSLRPIAYPRTRRKVRLAAMLVYAALLVLWSETLGIPNDTIGVFLWLWLGTVAWNIEAQPRYHLNFLKDWWIPVAGLVIYFFTRGLTDELGLPVHVYMPIHFDEWIGFGQTPTERLQHALCGDPCLRTSEPRWYDVLFTTVYATHFVTGLTIAAILWVRNRAEWIKWMRRYVIINFGALVVYIAYPMAPPWMASKEGWLHADVVRITGRGWHDIGLGRMDVVLQGVGNPVAAMPSLHAGITFLIAIYGIQRLHSPWRWLLALYPLAMSTALVYYAEHYVIDVLAGAALAVVVLVGCQRWENSRDRAPSHI</sequence>
<comment type="caution">
    <text evidence="7">The sequence shown here is derived from an EMBL/GenBank/DDBJ whole genome shotgun (WGS) entry which is preliminary data.</text>
</comment>
<dbReference type="Pfam" id="PF14378">
    <property type="entry name" value="PAP2_3"/>
    <property type="match status" value="1"/>
</dbReference>
<evidence type="ECO:0000256" key="5">
    <source>
        <dbReference type="SAM" id="Phobius"/>
    </source>
</evidence>
<feature type="domain" description="Inositolphosphotransferase Aur1/Ipt1" evidence="6">
    <location>
        <begin position="143"/>
        <end position="306"/>
    </location>
</feature>
<dbReference type="InterPro" id="IPR036938">
    <property type="entry name" value="PAP2/HPO_sf"/>
</dbReference>
<comment type="subcellular location">
    <subcellularLocation>
        <location evidence="1">Membrane</location>
        <topology evidence="1">Multi-pass membrane protein</topology>
    </subcellularLocation>
</comment>
<feature type="transmembrane region" description="Helical" evidence="5">
    <location>
        <begin position="269"/>
        <end position="286"/>
    </location>
</feature>
<feature type="transmembrane region" description="Helical" evidence="5">
    <location>
        <begin position="83"/>
        <end position="100"/>
    </location>
</feature>
<organism evidence="7 8">
    <name type="scientific">Nocardioides endophyticus</name>
    <dbReference type="NCBI Taxonomy" id="1353775"/>
    <lineage>
        <taxon>Bacteria</taxon>
        <taxon>Bacillati</taxon>
        <taxon>Actinomycetota</taxon>
        <taxon>Actinomycetes</taxon>
        <taxon>Propionibacteriales</taxon>
        <taxon>Nocardioidaceae</taxon>
        <taxon>Nocardioides</taxon>
    </lineage>
</organism>
<feature type="transmembrane region" description="Helical" evidence="5">
    <location>
        <begin position="292"/>
        <end position="309"/>
    </location>
</feature>
<dbReference type="EMBL" id="BAABKN010000015">
    <property type="protein sequence ID" value="GAA4741941.1"/>
    <property type="molecule type" value="Genomic_DNA"/>
</dbReference>
<keyword evidence="2 5" id="KW-0812">Transmembrane</keyword>
<evidence type="ECO:0000313" key="7">
    <source>
        <dbReference type="EMBL" id="GAA4741941.1"/>
    </source>
</evidence>